<evidence type="ECO:0000256" key="6">
    <source>
        <dbReference type="ARBA" id="ARBA00023170"/>
    </source>
</evidence>
<evidence type="ECO:0000256" key="3">
    <source>
        <dbReference type="ARBA" id="ARBA00022989"/>
    </source>
</evidence>
<dbReference type="Pfam" id="PF00001">
    <property type="entry name" value="7tm_1"/>
    <property type="match status" value="1"/>
</dbReference>
<dbReference type="SUPFAM" id="SSF81321">
    <property type="entry name" value="Family A G protein-coupled receptor-like"/>
    <property type="match status" value="1"/>
</dbReference>
<gene>
    <name evidence="11" type="ORF">SNE40_021632</name>
</gene>
<comment type="caution">
    <text evidence="11">The sequence shown here is derived from an EMBL/GenBank/DDBJ whole genome shotgun (WGS) entry which is preliminary data.</text>
</comment>
<feature type="transmembrane region" description="Helical" evidence="9">
    <location>
        <begin position="325"/>
        <end position="342"/>
    </location>
</feature>
<dbReference type="PANTHER" id="PTHR24238:SF47">
    <property type="entry name" value="ECDYSTEROIDS_DOPAMINE RECEPTOR-RELATED"/>
    <property type="match status" value="1"/>
</dbReference>
<keyword evidence="3 9" id="KW-1133">Transmembrane helix</keyword>
<feature type="transmembrane region" description="Helical" evidence="9">
    <location>
        <begin position="279"/>
        <end position="305"/>
    </location>
</feature>
<dbReference type="PRINTS" id="PR00237">
    <property type="entry name" value="GPCRRHODOPSN"/>
</dbReference>
<dbReference type="Proteomes" id="UP001347796">
    <property type="component" value="Unassembled WGS sequence"/>
</dbReference>
<evidence type="ECO:0000259" key="10">
    <source>
        <dbReference type="PROSITE" id="PS50262"/>
    </source>
</evidence>
<keyword evidence="6 8" id="KW-0675">Receptor</keyword>
<keyword evidence="7 8" id="KW-0807">Transducer</keyword>
<dbReference type="PROSITE" id="PS00237">
    <property type="entry name" value="G_PROTEIN_RECEP_F1_1"/>
    <property type="match status" value="1"/>
</dbReference>
<keyword evidence="4 8" id="KW-0297">G-protein coupled receptor</keyword>
<dbReference type="AlphaFoldDB" id="A0AAN8IXT0"/>
<dbReference type="InterPro" id="IPR000276">
    <property type="entry name" value="GPCR_Rhodpsn"/>
</dbReference>
<organism evidence="11 12">
    <name type="scientific">Patella caerulea</name>
    <name type="common">Rayed Mediterranean limpet</name>
    <dbReference type="NCBI Taxonomy" id="87958"/>
    <lineage>
        <taxon>Eukaryota</taxon>
        <taxon>Metazoa</taxon>
        <taxon>Spiralia</taxon>
        <taxon>Lophotrochozoa</taxon>
        <taxon>Mollusca</taxon>
        <taxon>Gastropoda</taxon>
        <taxon>Patellogastropoda</taxon>
        <taxon>Patelloidea</taxon>
        <taxon>Patellidae</taxon>
        <taxon>Patella</taxon>
    </lineage>
</organism>
<evidence type="ECO:0000256" key="2">
    <source>
        <dbReference type="ARBA" id="ARBA00022692"/>
    </source>
</evidence>
<evidence type="ECO:0000256" key="9">
    <source>
        <dbReference type="SAM" id="Phobius"/>
    </source>
</evidence>
<evidence type="ECO:0000256" key="4">
    <source>
        <dbReference type="ARBA" id="ARBA00023040"/>
    </source>
</evidence>
<feature type="transmembrane region" description="Helical" evidence="9">
    <location>
        <begin position="83"/>
        <end position="105"/>
    </location>
</feature>
<comment type="similarity">
    <text evidence="8">Belongs to the G-protein coupled receptor 1 family.</text>
</comment>
<dbReference type="InterPro" id="IPR017452">
    <property type="entry name" value="GPCR_Rhodpsn_7TM"/>
</dbReference>
<name>A0AAN8IXT0_PATCE</name>
<reference evidence="11 12" key="1">
    <citation type="submission" date="2024-01" db="EMBL/GenBank/DDBJ databases">
        <title>The genome of the rayed Mediterranean limpet Patella caerulea (Linnaeus, 1758).</title>
        <authorList>
            <person name="Anh-Thu Weber A."/>
            <person name="Halstead-Nussloch G."/>
        </authorList>
    </citation>
    <scope>NUCLEOTIDE SEQUENCE [LARGE SCALE GENOMIC DNA]</scope>
    <source>
        <strain evidence="11">AATW-2023a</strain>
        <tissue evidence="11">Whole specimen</tissue>
    </source>
</reference>
<feature type="transmembrane region" description="Helical" evidence="9">
    <location>
        <begin position="33"/>
        <end position="55"/>
    </location>
</feature>
<dbReference type="PANTHER" id="PTHR24238">
    <property type="entry name" value="G-PROTEIN COUPLED RECEPTOR"/>
    <property type="match status" value="1"/>
</dbReference>
<feature type="domain" description="G-protein coupled receptors family 1 profile" evidence="10">
    <location>
        <begin position="1"/>
        <end position="339"/>
    </location>
</feature>
<dbReference type="CDD" id="cd00637">
    <property type="entry name" value="7tm_classA_rhodopsin-like"/>
    <property type="match status" value="1"/>
</dbReference>
<keyword evidence="2 8" id="KW-0812">Transmembrane</keyword>
<evidence type="ECO:0000256" key="1">
    <source>
        <dbReference type="ARBA" id="ARBA00004141"/>
    </source>
</evidence>
<dbReference type="PROSITE" id="PS50262">
    <property type="entry name" value="G_PROTEIN_RECEP_F1_2"/>
    <property type="match status" value="1"/>
</dbReference>
<evidence type="ECO:0000256" key="7">
    <source>
        <dbReference type="ARBA" id="ARBA00023224"/>
    </source>
</evidence>
<dbReference type="Gene3D" id="1.20.1070.10">
    <property type="entry name" value="Rhodopsin 7-helix transmembrane proteins"/>
    <property type="match status" value="2"/>
</dbReference>
<dbReference type="EMBL" id="JAZGQO010000018">
    <property type="protein sequence ID" value="KAK6167657.1"/>
    <property type="molecule type" value="Genomic_DNA"/>
</dbReference>
<comment type="subcellular location">
    <subcellularLocation>
        <location evidence="1">Membrane</location>
        <topology evidence="1">Multi-pass membrane protein</topology>
    </subcellularLocation>
</comment>
<proteinExistence type="inferred from homology"/>
<keyword evidence="5 9" id="KW-0472">Membrane</keyword>
<evidence type="ECO:0000256" key="8">
    <source>
        <dbReference type="RuleBase" id="RU000688"/>
    </source>
</evidence>
<protein>
    <recommendedName>
        <fullName evidence="10">G-protein coupled receptors family 1 profile domain-containing protein</fullName>
    </recommendedName>
</protein>
<accession>A0AAN8IXT0</accession>
<evidence type="ECO:0000313" key="11">
    <source>
        <dbReference type="EMBL" id="KAK6167657.1"/>
    </source>
</evidence>
<keyword evidence="12" id="KW-1185">Reference proteome</keyword>
<sequence length="363" mass="40343">MCSIVTLTAIAIDRYIKVCRPLGRQMTLGEAKISVLASVFIGIFFAWPSIFIYGLRSADTGIPGVEGKDCSTSDDVKDTKYPLVYNFVLFVGFLGLTITFAVLYGKIYKEVQRHKKYMTKVAISTPSSPITSTSEFHYPSITSINSDIHDELPIRKSIANGNALLQLDINSQENGATSHNSKGDKTVTFKTDDGSESAVINDNELTVTTNGDANICASEGESRTHSSLHTKVRSIPPPLQLPPADEYCESDIGSSISACSTPKNKKNPRFSIGRETRTTVIAFLVTTVFVISYLPYLGLIFARIFNKDFDHDIRGSALAAYNLFLRSYFVNSAANPIIYGFLNFRFRQEVKRVFNKIKFWKRT</sequence>
<evidence type="ECO:0000313" key="12">
    <source>
        <dbReference type="Proteomes" id="UP001347796"/>
    </source>
</evidence>
<dbReference type="GO" id="GO:0016020">
    <property type="term" value="C:membrane"/>
    <property type="evidence" value="ECO:0007669"/>
    <property type="project" value="UniProtKB-SubCell"/>
</dbReference>
<dbReference type="GO" id="GO:0004930">
    <property type="term" value="F:G protein-coupled receptor activity"/>
    <property type="evidence" value="ECO:0007669"/>
    <property type="project" value="UniProtKB-KW"/>
</dbReference>
<evidence type="ECO:0000256" key="5">
    <source>
        <dbReference type="ARBA" id="ARBA00023136"/>
    </source>
</evidence>